<dbReference type="InterPro" id="IPR011006">
    <property type="entry name" value="CheY-like_superfamily"/>
</dbReference>
<evidence type="ECO:0000256" key="1">
    <source>
        <dbReference type="ARBA" id="ARBA00022553"/>
    </source>
</evidence>
<dbReference type="Proteomes" id="UP001055093">
    <property type="component" value="Unassembled WGS sequence"/>
</dbReference>
<dbReference type="SMART" id="SM00448">
    <property type="entry name" value="REC"/>
    <property type="match status" value="1"/>
</dbReference>
<dbReference type="RefSeq" id="WP_137827742.1">
    <property type="nucleotide sequence ID" value="NZ_BPRE01000013.1"/>
</dbReference>
<feature type="modified residue" description="4-aspartylphosphate" evidence="2">
    <location>
        <position position="57"/>
    </location>
</feature>
<dbReference type="Pfam" id="PF00072">
    <property type="entry name" value="Response_reg"/>
    <property type="match status" value="1"/>
</dbReference>
<evidence type="ECO:0000256" key="2">
    <source>
        <dbReference type="PROSITE-ProRule" id="PRU00169"/>
    </source>
</evidence>
<dbReference type="PANTHER" id="PTHR44591:SF23">
    <property type="entry name" value="CHEY SUBFAMILY"/>
    <property type="match status" value="1"/>
</dbReference>
<organism evidence="4 5">
    <name type="scientific">Methylorubrum suomiense</name>
    <dbReference type="NCBI Taxonomy" id="144191"/>
    <lineage>
        <taxon>Bacteria</taxon>
        <taxon>Pseudomonadati</taxon>
        <taxon>Pseudomonadota</taxon>
        <taxon>Alphaproteobacteria</taxon>
        <taxon>Hyphomicrobiales</taxon>
        <taxon>Methylobacteriaceae</taxon>
        <taxon>Methylorubrum</taxon>
    </lineage>
</organism>
<keyword evidence="5" id="KW-1185">Reference proteome</keyword>
<dbReference type="SUPFAM" id="SSF52172">
    <property type="entry name" value="CheY-like"/>
    <property type="match status" value="1"/>
</dbReference>
<comment type="caution">
    <text evidence="4">The sequence shown here is derived from an EMBL/GenBank/DDBJ whole genome shotgun (WGS) entry which is preliminary data.</text>
</comment>
<evidence type="ECO:0000313" key="4">
    <source>
        <dbReference type="EMBL" id="GJE77137.1"/>
    </source>
</evidence>
<reference evidence="4" key="2">
    <citation type="submission" date="2021-08" db="EMBL/GenBank/DDBJ databases">
        <authorList>
            <person name="Tani A."/>
            <person name="Ola A."/>
            <person name="Ogura Y."/>
            <person name="Katsura K."/>
            <person name="Hayashi T."/>
        </authorList>
    </citation>
    <scope>NUCLEOTIDE SEQUENCE</scope>
    <source>
        <strain evidence="4">DSM 14458</strain>
    </source>
</reference>
<dbReference type="InterPro" id="IPR001789">
    <property type="entry name" value="Sig_transdc_resp-reg_receiver"/>
</dbReference>
<evidence type="ECO:0000313" key="5">
    <source>
        <dbReference type="Proteomes" id="UP001055093"/>
    </source>
</evidence>
<dbReference type="InterPro" id="IPR050595">
    <property type="entry name" value="Bact_response_regulator"/>
</dbReference>
<accession>A0ABQ4V2J6</accession>
<dbReference type="PANTHER" id="PTHR44591">
    <property type="entry name" value="STRESS RESPONSE REGULATOR PROTEIN 1"/>
    <property type="match status" value="1"/>
</dbReference>
<proteinExistence type="predicted"/>
<protein>
    <submittedName>
        <fullName evidence="4">Aerobic respiration control protein ArcA</fullName>
    </submittedName>
</protein>
<feature type="domain" description="Response regulatory" evidence="3">
    <location>
        <begin position="7"/>
        <end position="123"/>
    </location>
</feature>
<dbReference type="PROSITE" id="PS50110">
    <property type="entry name" value="RESPONSE_REGULATORY"/>
    <property type="match status" value="1"/>
</dbReference>
<dbReference type="EMBL" id="BPRE01000013">
    <property type="protein sequence ID" value="GJE77137.1"/>
    <property type="molecule type" value="Genomic_DNA"/>
</dbReference>
<keyword evidence="1 2" id="KW-0597">Phosphoprotein</keyword>
<reference evidence="4" key="1">
    <citation type="journal article" date="2021" name="Front. Microbiol.">
        <title>Comprehensive Comparative Genomics and Phenotyping of Methylobacterium Species.</title>
        <authorList>
            <person name="Alessa O."/>
            <person name="Ogura Y."/>
            <person name="Fujitani Y."/>
            <person name="Takami H."/>
            <person name="Hayashi T."/>
            <person name="Sahin N."/>
            <person name="Tani A."/>
        </authorList>
    </citation>
    <scope>NUCLEOTIDE SEQUENCE</scope>
    <source>
        <strain evidence="4">DSM 14458</strain>
    </source>
</reference>
<dbReference type="Gene3D" id="3.40.50.2300">
    <property type="match status" value="1"/>
</dbReference>
<evidence type="ECO:0000259" key="3">
    <source>
        <dbReference type="PROSITE" id="PS50110"/>
    </source>
</evidence>
<gene>
    <name evidence="4" type="primary">arcA_2</name>
    <name evidence="4" type="ORF">BGCPKDLD_3739</name>
</gene>
<name>A0ABQ4V2J6_9HYPH</name>
<sequence>MLRSDAHVLIVDSHVAVARLVAKIFGLIGLAEAEFAFDSLTAHKQLKRRQPDIVVVDANISPTRAPMLIALVRALTDGKAVTLLTTTSLDAEIVRAAREAGVDDVLLKPFTPNELRARLMSAKVQFGSANTAQQSRQPGNLTFV</sequence>